<protein>
    <recommendedName>
        <fullName evidence="3">Fungal N-terminal domain-containing protein</fullName>
    </recommendedName>
</protein>
<evidence type="ECO:0000313" key="2">
    <source>
        <dbReference type="Proteomes" id="UP000799324"/>
    </source>
</evidence>
<evidence type="ECO:0000313" key="1">
    <source>
        <dbReference type="EMBL" id="KAF2652377.1"/>
    </source>
</evidence>
<name>A0A6A6SZB0_9PLEO</name>
<gene>
    <name evidence="1" type="ORF">K491DRAFT_49640</name>
</gene>
<dbReference type="EMBL" id="MU004403">
    <property type="protein sequence ID" value="KAF2652377.1"/>
    <property type="molecule type" value="Genomic_DNA"/>
</dbReference>
<dbReference type="AlphaFoldDB" id="A0A6A6SZB0"/>
<sequence>MDPASVIGIVGTALTVAEMAMKIISKLSQLKARYRNVPLQISTLIGQLYIVKAALDQLSSWSSEDMWSRPRYQELALQLDTSLDCFCPLILTLQQHLDELDLPEDLDMTARSKISFLWNEQDLMGFLKLLDCQVNALNLFLQALQCKTLAEQQRFVKDEDNQTIIQKAKDCNASIMGISDNMSVLSESTNVHTVSLAFGFDAALFGSRAYRSAHLHPSNMRRAITTAGLPQPSSISDARQPQAHMMPFELPPPVPSSSLLPPVHDAVMGRLARQASSLSRRAPIEVIIGGRRLLD</sequence>
<proteinExistence type="predicted"/>
<reference evidence="1" key="1">
    <citation type="journal article" date="2020" name="Stud. Mycol.">
        <title>101 Dothideomycetes genomes: a test case for predicting lifestyles and emergence of pathogens.</title>
        <authorList>
            <person name="Haridas S."/>
            <person name="Albert R."/>
            <person name="Binder M."/>
            <person name="Bloem J."/>
            <person name="Labutti K."/>
            <person name="Salamov A."/>
            <person name="Andreopoulos B."/>
            <person name="Baker S."/>
            <person name="Barry K."/>
            <person name="Bills G."/>
            <person name="Bluhm B."/>
            <person name="Cannon C."/>
            <person name="Castanera R."/>
            <person name="Culley D."/>
            <person name="Daum C."/>
            <person name="Ezra D."/>
            <person name="Gonzalez J."/>
            <person name="Henrissat B."/>
            <person name="Kuo A."/>
            <person name="Liang C."/>
            <person name="Lipzen A."/>
            <person name="Lutzoni F."/>
            <person name="Magnuson J."/>
            <person name="Mondo S."/>
            <person name="Nolan M."/>
            <person name="Ohm R."/>
            <person name="Pangilinan J."/>
            <person name="Park H.-J."/>
            <person name="Ramirez L."/>
            <person name="Alfaro M."/>
            <person name="Sun H."/>
            <person name="Tritt A."/>
            <person name="Yoshinaga Y."/>
            <person name="Zwiers L.-H."/>
            <person name="Turgeon B."/>
            <person name="Goodwin S."/>
            <person name="Spatafora J."/>
            <person name="Crous P."/>
            <person name="Grigoriev I."/>
        </authorList>
    </citation>
    <scope>NUCLEOTIDE SEQUENCE</scope>
    <source>
        <strain evidence="1">CBS 122681</strain>
    </source>
</reference>
<dbReference type="Proteomes" id="UP000799324">
    <property type="component" value="Unassembled WGS sequence"/>
</dbReference>
<keyword evidence="2" id="KW-1185">Reference proteome</keyword>
<accession>A0A6A6SZB0</accession>
<evidence type="ECO:0008006" key="3">
    <source>
        <dbReference type="Google" id="ProtNLM"/>
    </source>
</evidence>
<organism evidence="1 2">
    <name type="scientific">Lophiostoma macrostomum CBS 122681</name>
    <dbReference type="NCBI Taxonomy" id="1314788"/>
    <lineage>
        <taxon>Eukaryota</taxon>
        <taxon>Fungi</taxon>
        <taxon>Dikarya</taxon>
        <taxon>Ascomycota</taxon>
        <taxon>Pezizomycotina</taxon>
        <taxon>Dothideomycetes</taxon>
        <taxon>Pleosporomycetidae</taxon>
        <taxon>Pleosporales</taxon>
        <taxon>Lophiostomataceae</taxon>
        <taxon>Lophiostoma</taxon>
    </lineage>
</organism>
<dbReference type="OrthoDB" id="5817230at2759"/>